<dbReference type="VEuPathDB" id="FungiDB:BTJ68_05150"/>
<feature type="chain" id="PRO_5018185242" evidence="1">
    <location>
        <begin position="20"/>
        <end position="142"/>
    </location>
</feature>
<sequence>MKFTSCCAGLLASIGVASAEIYMDRLPGGVVNPVERGVTYHINYETTRFYKLELLLVRETEDGWAKVDDLFKKRVMPAGKGGYNFIVPETLATDFKYALWLNGEDWPLGGGGYANLTEYFGVTDAAEAEKTVDANNAKFELV</sequence>
<dbReference type="AlphaFoldDB" id="A0A3M7E4V2"/>
<proteinExistence type="predicted"/>
<feature type="signal peptide" evidence="1">
    <location>
        <begin position="1"/>
        <end position="19"/>
    </location>
</feature>
<evidence type="ECO:0000313" key="2">
    <source>
        <dbReference type="EMBL" id="RMY71598.1"/>
    </source>
</evidence>
<evidence type="ECO:0000313" key="3">
    <source>
        <dbReference type="Proteomes" id="UP000269276"/>
    </source>
</evidence>
<dbReference type="Proteomes" id="UP000269276">
    <property type="component" value="Unassembled WGS sequence"/>
</dbReference>
<keyword evidence="1" id="KW-0732">Signal</keyword>
<reference evidence="2 3" key="1">
    <citation type="journal article" date="2018" name="BMC Genomics">
        <title>Genomic evidence for intraspecific hybridization in a clonal and extremely halotolerant yeast.</title>
        <authorList>
            <person name="Gostincar C."/>
            <person name="Stajich J.E."/>
            <person name="Zupancic J."/>
            <person name="Zalar P."/>
            <person name="Gunde-Cimerman N."/>
        </authorList>
    </citation>
    <scope>NUCLEOTIDE SEQUENCE [LARGE SCALE GENOMIC DNA]</scope>
    <source>
        <strain evidence="2 3">EXF-2682</strain>
    </source>
</reference>
<evidence type="ECO:0000256" key="1">
    <source>
        <dbReference type="SAM" id="SignalP"/>
    </source>
</evidence>
<name>A0A3M7E4V2_HORWE</name>
<dbReference type="OrthoDB" id="3816487at2759"/>
<protein>
    <submittedName>
        <fullName evidence="2">Uncharacterized protein</fullName>
    </submittedName>
</protein>
<gene>
    <name evidence="2" type="ORF">D0863_05059</name>
</gene>
<comment type="caution">
    <text evidence="2">The sequence shown here is derived from an EMBL/GenBank/DDBJ whole genome shotgun (WGS) entry which is preliminary data.</text>
</comment>
<dbReference type="EMBL" id="QWIP01000141">
    <property type="protein sequence ID" value="RMY71598.1"/>
    <property type="molecule type" value="Genomic_DNA"/>
</dbReference>
<organism evidence="2 3">
    <name type="scientific">Hortaea werneckii</name>
    <name type="common">Black yeast</name>
    <name type="synonym">Cladosporium werneckii</name>
    <dbReference type="NCBI Taxonomy" id="91943"/>
    <lineage>
        <taxon>Eukaryota</taxon>
        <taxon>Fungi</taxon>
        <taxon>Dikarya</taxon>
        <taxon>Ascomycota</taxon>
        <taxon>Pezizomycotina</taxon>
        <taxon>Dothideomycetes</taxon>
        <taxon>Dothideomycetidae</taxon>
        <taxon>Mycosphaerellales</taxon>
        <taxon>Teratosphaeriaceae</taxon>
        <taxon>Hortaea</taxon>
    </lineage>
</organism>
<accession>A0A3M7E4V2</accession>